<keyword evidence="2" id="KW-0732">Signal</keyword>
<accession>A0ABM4KIJ2</accession>
<evidence type="ECO:0000313" key="3">
    <source>
        <dbReference type="Proteomes" id="UP001652662"/>
    </source>
</evidence>
<feature type="chain" id="PRO_5045704357" evidence="2">
    <location>
        <begin position="19"/>
        <end position="234"/>
    </location>
</feature>
<feature type="region of interest" description="Disordered" evidence="1">
    <location>
        <begin position="87"/>
        <end position="132"/>
    </location>
</feature>
<gene>
    <name evidence="4" type="primary">LOC139075487</name>
</gene>
<feature type="signal peptide" evidence="2">
    <location>
        <begin position="1"/>
        <end position="18"/>
    </location>
</feature>
<protein>
    <submittedName>
        <fullName evidence="4">SH3 domain-binding protein 1-like</fullName>
    </submittedName>
</protein>
<evidence type="ECO:0000256" key="2">
    <source>
        <dbReference type="SAM" id="SignalP"/>
    </source>
</evidence>
<evidence type="ECO:0000256" key="1">
    <source>
        <dbReference type="SAM" id="MobiDB-lite"/>
    </source>
</evidence>
<dbReference type="GeneID" id="139075487"/>
<feature type="compositionally biased region" description="Low complexity" evidence="1">
    <location>
        <begin position="108"/>
        <end position="122"/>
    </location>
</feature>
<dbReference type="Proteomes" id="UP001652662">
    <property type="component" value="Chromosome 14"/>
</dbReference>
<dbReference type="RefSeq" id="XP_070428008.1">
    <property type="nucleotide sequence ID" value="XM_070571907.1"/>
</dbReference>
<reference evidence="4" key="1">
    <citation type="submission" date="2025-08" db="UniProtKB">
        <authorList>
            <consortium name="RefSeq"/>
        </authorList>
    </citation>
    <scope>IDENTIFICATION</scope>
    <source>
        <tissue evidence="4">Blood</tissue>
    </source>
</reference>
<name>A0ABM4KIJ2_EQUPR</name>
<proteinExistence type="predicted"/>
<feature type="compositionally biased region" description="Low complexity" evidence="1">
    <location>
        <begin position="144"/>
        <end position="177"/>
    </location>
</feature>
<evidence type="ECO:0000313" key="4">
    <source>
        <dbReference type="RefSeq" id="XP_070428008.1"/>
    </source>
</evidence>
<sequence length="234" mass="24818">MSIATILVPAVTILLLDCCKNLRTSRAIGKQLVPSRREILGWVLFSQVGGSAGLRAPRLFVEVEGVSAFPRLPCPQPRPERFVTYSARNSSRGENGFQLPPRYTIVSPGRDGPAAPRRPGPRAGSGQGLLGAPLLPAEARPARALLSVSSSRRTPPPAAAARPSRAGPRAARASPGRRLGRCPGPEPGRVRRTPEALAEPGSGIPDPLSSSPQALEVGWGSRYHRLHFTAAETE</sequence>
<feature type="region of interest" description="Disordered" evidence="1">
    <location>
        <begin position="144"/>
        <end position="214"/>
    </location>
</feature>
<organism evidence="3 4">
    <name type="scientific">Equus przewalskii</name>
    <name type="common">Przewalski's horse</name>
    <name type="synonym">Equus caballus przewalskii</name>
    <dbReference type="NCBI Taxonomy" id="9798"/>
    <lineage>
        <taxon>Eukaryota</taxon>
        <taxon>Metazoa</taxon>
        <taxon>Chordata</taxon>
        <taxon>Craniata</taxon>
        <taxon>Vertebrata</taxon>
        <taxon>Euteleostomi</taxon>
        <taxon>Mammalia</taxon>
        <taxon>Eutheria</taxon>
        <taxon>Laurasiatheria</taxon>
        <taxon>Perissodactyla</taxon>
        <taxon>Equidae</taxon>
        <taxon>Equus</taxon>
    </lineage>
</organism>
<keyword evidence="3" id="KW-1185">Reference proteome</keyword>